<evidence type="ECO:0000256" key="13">
    <source>
        <dbReference type="SAM" id="Phobius"/>
    </source>
</evidence>
<name>A0A0P1A3L8_9BASI</name>
<dbReference type="InterPro" id="IPR035908">
    <property type="entry name" value="F0_ATP_A_sf"/>
</dbReference>
<dbReference type="Proteomes" id="UP000054845">
    <property type="component" value="Unassembled WGS sequence"/>
</dbReference>
<dbReference type="InterPro" id="IPR000568">
    <property type="entry name" value="ATP_synth_F0_asu"/>
</dbReference>
<dbReference type="EMBL" id="CCYA01000484">
    <property type="protein sequence ID" value="CEG19380.1"/>
    <property type="molecule type" value="Genomic_DNA"/>
</dbReference>
<dbReference type="CDD" id="cd00310">
    <property type="entry name" value="ATP-synt_Fo_a_6"/>
    <property type="match status" value="1"/>
</dbReference>
<keyword evidence="4" id="KW-0813">Transport</keyword>
<feature type="transmembrane region" description="Helical" evidence="13">
    <location>
        <begin position="115"/>
        <end position="140"/>
    </location>
</feature>
<dbReference type="NCBIfam" id="TIGR01131">
    <property type="entry name" value="ATP_synt_6_or_A"/>
    <property type="match status" value="1"/>
</dbReference>
<dbReference type="GO" id="GO:0005743">
    <property type="term" value="C:mitochondrial inner membrane"/>
    <property type="evidence" value="ECO:0007669"/>
    <property type="project" value="UniProtKB-SubCell"/>
</dbReference>
<evidence type="ECO:0000313" key="15">
    <source>
        <dbReference type="Proteomes" id="UP000054845"/>
    </source>
</evidence>
<evidence type="ECO:0000256" key="2">
    <source>
        <dbReference type="ARBA" id="ARBA00006810"/>
    </source>
</evidence>
<feature type="transmembrane region" description="Helical" evidence="13">
    <location>
        <begin position="36"/>
        <end position="54"/>
    </location>
</feature>
<evidence type="ECO:0000256" key="9">
    <source>
        <dbReference type="ARBA" id="ARBA00023065"/>
    </source>
</evidence>
<keyword evidence="10 13" id="KW-0472">Membrane</keyword>
<keyword evidence="7" id="KW-0375">Hydrogen ion transport</keyword>
<keyword evidence="11" id="KW-0066">ATP synthesis</keyword>
<evidence type="ECO:0000256" key="7">
    <source>
        <dbReference type="ARBA" id="ARBA00022781"/>
    </source>
</evidence>
<keyword evidence="8 13" id="KW-1133">Transmembrane helix</keyword>
<dbReference type="PANTHER" id="PTHR11410:SF0">
    <property type="entry name" value="ATP SYNTHASE SUBUNIT A"/>
    <property type="match status" value="1"/>
</dbReference>
<dbReference type="PANTHER" id="PTHR11410">
    <property type="entry name" value="ATP SYNTHASE SUBUNIT A"/>
    <property type="match status" value="1"/>
</dbReference>
<comment type="similarity">
    <text evidence="2">Belongs to the ATPase A chain family.</text>
</comment>
<dbReference type="FunFam" id="1.20.120.220:FF:000003">
    <property type="entry name" value="ATP synthase subunit a"/>
    <property type="match status" value="1"/>
</dbReference>
<comment type="subcellular location">
    <subcellularLocation>
        <location evidence="1">Mitochondrion inner membrane</location>
        <topology evidence="1">Multi-pass membrane protein</topology>
    </subcellularLocation>
</comment>
<dbReference type="Pfam" id="PF00119">
    <property type="entry name" value="ATP-synt_A"/>
    <property type="match status" value="1"/>
</dbReference>
<dbReference type="Gene3D" id="1.20.120.220">
    <property type="entry name" value="ATP synthase, F0 complex, subunit A"/>
    <property type="match status" value="1"/>
</dbReference>
<evidence type="ECO:0000256" key="3">
    <source>
        <dbReference type="ARBA" id="ARBA00021312"/>
    </source>
</evidence>
<dbReference type="GO" id="GO:0046933">
    <property type="term" value="F:proton-transporting ATP synthase activity, rotational mechanism"/>
    <property type="evidence" value="ECO:0007669"/>
    <property type="project" value="TreeGrafter"/>
</dbReference>
<dbReference type="InterPro" id="IPR023011">
    <property type="entry name" value="ATP_synth_F0_asu_AS"/>
</dbReference>
<protein>
    <recommendedName>
        <fullName evidence="3">ATP synthase subunit a</fullName>
    </recommendedName>
    <alternativeName>
        <fullName evidence="12">F-ATPase protein 6</fullName>
    </alternativeName>
</protein>
<keyword evidence="5" id="KW-0138">CF(0)</keyword>
<evidence type="ECO:0000256" key="4">
    <source>
        <dbReference type="ARBA" id="ARBA00022448"/>
    </source>
</evidence>
<keyword evidence="6 13" id="KW-0812">Transmembrane</keyword>
<dbReference type="SUPFAM" id="SSF81336">
    <property type="entry name" value="F1F0 ATP synthase subunit A"/>
    <property type="match status" value="1"/>
</dbReference>
<evidence type="ECO:0000256" key="11">
    <source>
        <dbReference type="ARBA" id="ARBA00023310"/>
    </source>
</evidence>
<dbReference type="OrthoDB" id="5976622at2759"/>
<dbReference type="InterPro" id="IPR045083">
    <property type="entry name" value="ATP_synth_F0_asu_bact/mt"/>
</dbReference>
<dbReference type="HAMAP" id="MF_01393">
    <property type="entry name" value="ATP_synth_a_bact"/>
    <property type="match status" value="1"/>
</dbReference>
<proteinExistence type="inferred from homology"/>
<feature type="transmembrane region" description="Helical" evidence="13">
    <location>
        <begin position="230"/>
        <end position="248"/>
    </location>
</feature>
<dbReference type="AlphaFoldDB" id="A0A0P1A3L8"/>
<dbReference type="PRINTS" id="PR00123">
    <property type="entry name" value="ATPASEA"/>
</dbReference>
<keyword evidence="9" id="KW-0406">Ion transport</keyword>
<organism evidence="14 15">
    <name type="scientific">Ceraceosorus bombacis</name>
    <dbReference type="NCBI Taxonomy" id="401625"/>
    <lineage>
        <taxon>Eukaryota</taxon>
        <taxon>Fungi</taxon>
        <taxon>Dikarya</taxon>
        <taxon>Basidiomycota</taxon>
        <taxon>Ustilaginomycotina</taxon>
        <taxon>Exobasidiomycetes</taxon>
        <taxon>Ceraceosorales</taxon>
        <taxon>Ceraceosoraceae</taxon>
        <taxon>Ceraceosorus</taxon>
    </lineage>
</organism>
<evidence type="ECO:0000256" key="12">
    <source>
        <dbReference type="ARBA" id="ARBA00032954"/>
    </source>
</evidence>
<evidence type="ECO:0000256" key="10">
    <source>
        <dbReference type="ARBA" id="ARBA00023136"/>
    </source>
</evidence>
<evidence type="ECO:0000256" key="8">
    <source>
        <dbReference type="ARBA" id="ARBA00022989"/>
    </source>
</evidence>
<feature type="transmembrane region" description="Helical" evidence="13">
    <location>
        <begin position="179"/>
        <end position="197"/>
    </location>
</feature>
<evidence type="ECO:0000256" key="1">
    <source>
        <dbReference type="ARBA" id="ARBA00004448"/>
    </source>
</evidence>
<evidence type="ECO:0000256" key="5">
    <source>
        <dbReference type="ARBA" id="ARBA00022547"/>
    </source>
</evidence>
<dbReference type="PROSITE" id="PS00449">
    <property type="entry name" value="ATPASE_A"/>
    <property type="match status" value="1"/>
</dbReference>
<dbReference type="NCBIfam" id="NF004482">
    <property type="entry name" value="PRK05815.2-4"/>
    <property type="match status" value="1"/>
</dbReference>
<evidence type="ECO:0000313" key="14">
    <source>
        <dbReference type="EMBL" id="CEG19380.1"/>
    </source>
</evidence>
<sequence length="255" mass="27616">MLIQLFHSPMDHFEVQSLISLNLPILGYINFSLTNLGLYTLIAIYLSIAFHVLGNNDNKLIPNYWSIALETGYASVLSLVKSQVGAANEVYLPFIYSLFFFLLFANLSGNVPYSFTVFTSGIASIGLSMVIFIGVTILGLSIHKAHFFSFFVPSGAPAALIPLLVPIEIVSYLARSLSLGVRLFANLISGHTLITILSSFIAPLFTGGILSAVLALVPFTIFLAIVGLEVAVSVVQAYVFCILTASYLKDAIDLH</sequence>
<reference evidence="15" key="1">
    <citation type="submission" date="2014-09" db="EMBL/GenBank/DDBJ databases">
        <authorList>
            <person name="Sharma Rahul"/>
            <person name="Thines Marco"/>
        </authorList>
    </citation>
    <scope>NUCLEOTIDE SEQUENCE [LARGE SCALE GENOMIC DNA]</scope>
</reference>
<feature type="transmembrane region" description="Helical" evidence="13">
    <location>
        <begin position="90"/>
        <end position="109"/>
    </location>
</feature>
<dbReference type="STRING" id="401625.A0A0P1A3L8"/>
<keyword evidence="15" id="KW-1185">Reference proteome</keyword>
<feature type="transmembrane region" description="Helical" evidence="13">
    <location>
        <begin position="147"/>
        <end position="167"/>
    </location>
</feature>
<accession>A0A0P1A3L8</accession>
<evidence type="ECO:0000256" key="6">
    <source>
        <dbReference type="ARBA" id="ARBA00022692"/>
    </source>
</evidence>
<dbReference type="GO" id="GO:0045259">
    <property type="term" value="C:proton-transporting ATP synthase complex"/>
    <property type="evidence" value="ECO:0007669"/>
    <property type="project" value="UniProtKB-KW"/>
</dbReference>